<keyword evidence="2" id="KW-1133">Transmembrane helix</keyword>
<sequence>MAPSKRSARRQTPLPAAPDPVDVVDGVPDRSSRPAAWKLAVPILIYLAWVCFLVISRMAGRP</sequence>
<proteinExistence type="predicted"/>
<evidence type="ECO:0000313" key="3">
    <source>
        <dbReference type="EMBL" id="KKM44042.1"/>
    </source>
</evidence>
<gene>
    <name evidence="3" type="ORF">LCGC14_1562100</name>
</gene>
<keyword evidence="2" id="KW-0472">Membrane</keyword>
<feature type="transmembrane region" description="Helical" evidence="2">
    <location>
        <begin position="39"/>
        <end position="59"/>
    </location>
</feature>
<evidence type="ECO:0000256" key="2">
    <source>
        <dbReference type="SAM" id="Phobius"/>
    </source>
</evidence>
<feature type="region of interest" description="Disordered" evidence="1">
    <location>
        <begin position="1"/>
        <end position="25"/>
    </location>
</feature>
<organism evidence="3">
    <name type="scientific">marine sediment metagenome</name>
    <dbReference type="NCBI Taxonomy" id="412755"/>
    <lineage>
        <taxon>unclassified sequences</taxon>
        <taxon>metagenomes</taxon>
        <taxon>ecological metagenomes</taxon>
    </lineage>
</organism>
<reference evidence="3" key="1">
    <citation type="journal article" date="2015" name="Nature">
        <title>Complex archaea that bridge the gap between prokaryotes and eukaryotes.</title>
        <authorList>
            <person name="Spang A."/>
            <person name="Saw J.H."/>
            <person name="Jorgensen S.L."/>
            <person name="Zaremba-Niedzwiedzka K."/>
            <person name="Martijn J."/>
            <person name="Lind A.E."/>
            <person name="van Eijk R."/>
            <person name="Schleper C."/>
            <person name="Guy L."/>
            <person name="Ettema T.J."/>
        </authorList>
    </citation>
    <scope>NUCLEOTIDE SEQUENCE</scope>
</reference>
<name>A0A0F9IM48_9ZZZZ</name>
<comment type="caution">
    <text evidence="3">The sequence shown here is derived from an EMBL/GenBank/DDBJ whole genome shotgun (WGS) entry which is preliminary data.</text>
</comment>
<keyword evidence="2" id="KW-0812">Transmembrane</keyword>
<protein>
    <submittedName>
        <fullName evidence="3">Uncharacterized protein</fullName>
    </submittedName>
</protein>
<evidence type="ECO:0000256" key="1">
    <source>
        <dbReference type="SAM" id="MobiDB-lite"/>
    </source>
</evidence>
<accession>A0A0F9IM48</accession>
<dbReference type="EMBL" id="LAZR01012080">
    <property type="protein sequence ID" value="KKM44042.1"/>
    <property type="molecule type" value="Genomic_DNA"/>
</dbReference>
<dbReference type="AlphaFoldDB" id="A0A0F9IM48"/>